<keyword evidence="5 7" id="KW-1133">Transmembrane helix</keyword>
<dbReference type="GO" id="GO:0016020">
    <property type="term" value="C:membrane"/>
    <property type="evidence" value="ECO:0007669"/>
    <property type="project" value="UniProtKB-SubCell"/>
</dbReference>
<accession>A0A512PH22</accession>
<evidence type="ECO:0000256" key="3">
    <source>
        <dbReference type="ARBA" id="ARBA00022679"/>
    </source>
</evidence>
<reference evidence="9 10" key="1">
    <citation type="submission" date="2019-07" db="EMBL/GenBank/DDBJ databases">
        <title>Whole genome shotgun sequence of Cellulomonas soli NBRC 109434.</title>
        <authorList>
            <person name="Hosoyama A."/>
            <person name="Uohara A."/>
            <person name="Ohji S."/>
            <person name="Ichikawa N."/>
        </authorList>
    </citation>
    <scope>NUCLEOTIDE SEQUENCE [LARGE SCALE GENOMIC DNA]</scope>
    <source>
        <strain evidence="9 10">NBRC 109434</strain>
    </source>
</reference>
<keyword evidence="4 7" id="KW-0812">Transmembrane</keyword>
<evidence type="ECO:0000259" key="8">
    <source>
        <dbReference type="Pfam" id="PF02397"/>
    </source>
</evidence>
<evidence type="ECO:0000256" key="2">
    <source>
        <dbReference type="ARBA" id="ARBA00006464"/>
    </source>
</evidence>
<dbReference type="Pfam" id="PF02397">
    <property type="entry name" value="Bac_transf"/>
    <property type="match status" value="1"/>
</dbReference>
<dbReference type="Pfam" id="PF13727">
    <property type="entry name" value="CoA_binding_3"/>
    <property type="match status" value="1"/>
</dbReference>
<dbReference type="AlphaFoldDB" id="A0A512PH22"/>
<evidence type="ECO:0000256" key="1">
    <source>
        <dbReference type="ARBA" id="ARBA00004141"/>
    </source>
</evidence>
<feature type="transmembrane region" description="Helical" evidence="7">
    <location>
        <begin position="103"/>
        <end position="122"/>
    </location>
</feature>
<comment type="caution">
    <text evidence="9">The sequence shown here is derived from an EMBL/GenBank/DDBJ whole genome shotgun (WGS) entry which is preliminary data.</text>
</comment>
<feature type="transmembrane region" description="Helical" evidence="7">
    <location>
        <begin position="334"/>
        <end position="354"/>
    </location>
</feature>
<dbReference type="Gene3D" id="3.40.50.720">
    <property type="entry name" value="NAD(P)-binding Rossmann-like Domain"/>
    <property type="match status" value="1"/>
</dbReference>
<proteinExistence type="inferred from homology"/>
<dbReference type="Proteomes" id="UP000321798">
    <property type="component" value="Unassembled WGS sequence"/>
</dbReference>
<evidence type="ECO:0000256" key="5">
    <source>
        <dbReference type="ARBA" id="ARBA00022989"/>
    </source>
</evidence>
<dbReference type="InterPro" id="IPR017475">
    <property type="entry name" value="EPS_sugar_tfrase"/>
</dbReference>
<feature type="transmembrane region" description="Helical" evidence="7">
    <location>
        <begin position="162"/>
        <end position="182"/>
    </location>
</feature>
<comment type="subcellular location">
    <subcellularLocation>
        <location evidence="1">Membrane</location>
        <topology evidence="1">Multi-pass membrane protein</topology>
    </subcellularLocation>
</comment>
<dbReference type="PANTHER" id="PTHR30576">
    <property type="entry name" value="COLANIC BIOSYNTHESIS UDP-GLUCOSE LIPID CARRIER TRANSFERASE"/>
    <property type="match status" value="1"/>
</dbReference>
<protein>
    <submittedName>
        <fullName evidence="9">Exopolysaccharide biosynthesis polyprenyl glycosylphosphotransferase</fullName>
    </submittedName>
</protein>
<evidence type="ECO:0000256" key="7">
    <source>
        <dbReference type="SAM" id="Phobius"/>
    </source>
</evidence>
<evidence type="ECO:0000313" key="10">
    <source>
        <dbReference type="Proteomes" id="UP000321798"/>
    </source>
</evidence>
<gene>
    <name evidence="9" type="primary">rfbP</name>
    <name evidence="9" type="ORF">CSO01_32000</name>
</gene>
<comment type="similarity">
    <text evidence="2">Belongs to the bacterial sugar transferase family.</text>
</comment>
<keyword evidence="3 9" id="KW-0808">Transferase</keyword>
<feature type="domain" description="Bacterial sugar transferase" evidence="8">
    <location>
        <begin position="328"/>
        <end position="515"/>
    </location>
</feature>
<organism evidence="9 10">
    <name type="scientific">Cellulomonas soli</name>
    <dbReference type="NCBI Taxonomy" id="931535"/>
    <lineage>
        <taxon>Bacteria</taxon>
        <taxon>Bacillati</taxon>
        <taxon>Actinomycetota</taxon>
        <taxon>Actinomycetes</taxon>
        <taxon>Micrococcales</taxon>
        <taxon>Cellulomonadaceae</taxon>
        <taxon>Cellulomonas</taxon>
    </lineage>
</organism>
<dbReference type="InterPro" id="IPR003362">
    <property type="entry name" value="Bact_transf"/>
</dbReference>
<evidence type="ECO:0000313" key="9">
    <source>
        <dbReference type="EMBL" id="GEP70485.1"/>
    </source>
</evidence>
<dbReference type="NCBIfam" id="TIGR03025">
    <property type="entry name" value="EPS_sugtrans"/>
    <property type="match status" value="1"/>
</dbReference>
<evidence type="ECO:0000256" key="6">
    <source>
        <dbReference type="ARBA" id="ARBA00023136"/>
    </source>
</evidence>
<feature type="transmembrane region" description="Helical" evidence="7">
    <location>
        <begin position="134"/>
        <end position="156"/>
    </location>
</feature>
<dbReference type="EMBL" id="BKAL01000013">
    <property type="protein sequence ID" value="GEP70485.1"/>
    <property type="molecule type" value="Genomic_DNA"/>
</dbReference>
<keyword evidence="6 7" id="KW-0472">Membrane</keyword>
<dbReference type="GO" id="GO:0016780">
    <property type="term" value="F:phosphotransferase activity, for other substituted phosphate groups"/>
    <property type="evidence" value="ECO:0007669"/>
    <property type="project" value="TreeGrafter"/>
</dbReference>
<evidence type="ECO:0000256" key="4">
    <source>
        <dbReference type="ARBA" id="ARBA00022692"/>
    </source>
</evidence>
<sequence length="521" mass="56060">MQHVSPGLPDSELDRLVDTDELSTVGADRRRTAAGPRLSWASAQPFVSRPRAEERLDAEVRVPGWRALVGGYVRRAFVLDTLAALGAAVLVVLGSHASASTTVWVAATAVVLLVLVAVFRGYDRRGVGNGPAEFQALLRACLSAAAAVALASVALGTTLPRLPVGAFLLVVTPAAALGRYLLRRRLHGRRHEGVAMARTLVVGDAASAHRLVTDLRNASHHGYRVVGLCLPSVDDAPPQDGVPTLGAYADVPQVAYDQRIDVVIVTGGDLAGDALRRLSWALGRVGADLVVEPGLVEVLGPRLQLRPTAGLTLLEVETAPPGGRLIAKSLLDHALGAVLLAAAAPVIAGAALAVRLNSPGPAFYRQTRIGVDGRRFTMWKLRSMYVDADARREALLAESDRDGLMFKMHDDPRVTSVGRLLRRYSVDELPQLWNVVRGDMSLVGPRPPLPVEVDAYRDQVFRRLRVRPGLTGLWQVSGRSDLSWDESVRLDLRYVDNWSVAMDLLILWKTGRAVLGSSGAY</sequence>
<dbReference type="PANTHER" id="PTHR30576:SF10">
    <property type="entry name" value="SLL5057 PROTEIN"/>
    <property type="match status" value="1"/>
</dbReference>
<keyword evidence="10" id="KW-1185">Reference proteome</keyword>
<feature type="transmembrane region" description="Helical" evidence="7">
    <location>
        <begin position="76"/>
        <end position="97"/>
    </location>
</feature>
<name>A0A512PH22_9CELL</name>